<keyword evidence="4" id="KW-1185">Reference proteome</keyword>
<feature type="compositionally biased region" description="Acidic residues" evidence="2">
    <location>
        <begin position="193"/>
        <end position="213"/>
    </location>
</feature>
<feature type="region of interest" description="Disordered" evidence="2">
    <location>
        <begin position="920"/>
        <end position="939"/>
    </location>
</feature>
<feature type="compositionally biased region" description="Acidic residues" evidence="2">
    <location>
        <begin position="139"/>
        <end position="159"/>
    </location>
</feature>
<reference evidence="3 4" key="1">
    <citation type="submission" date="2017-01" db="EMBL/GenBank/DDBJ databases">
        <authorList>
            <person name="Mah S.A."/>
            <person name="Swanson W.J."/>
            <person name="Moy G.W."/>
            <person name="Vacquier V.D."/>
        </authorList>
    </citation>
    <scope>NUCLEOTIDE SEQUENCE [LARGE SCALE GENOMIC DNA]</scope>
    <source>
        <strain evidence="3 4">DSM 11589</strain>
    </source>
</reference>
<dbReference type="InterPro" id="IPR029069">
    <property type="entry name" value="HotDog_dom_sf"/>
</dbReference>
<evidence type="ECO:0000313" key="4">
    <source>
        <dbReference type="Proteomes" id="UP000185678"/>
    </source>
</evidence>
<dbReference type="SUPFAM" id="SSF54637">
    <property type="entry name" value="Thioesterase/thiol ester dehydrase-isomerase"/>
    <property type="match status" value="1"/>
</dbReference>
<dbReference type="EMBL" id="FTOA01000001">
    <property type="protein sequence ID" value="SIS37380.1"/>
    <property type="molecule type" value="Genomic_DNA"/>
</dbReference>
<dbReference type="GO" id="GO:0016829">
    <property type="term" value="F:lyase activity"/>
    <property type="evidence" value="ECO:0007669"/>
    <property type="project" value="UniProtKB-KW"/>
</dbReference>
<dbReference type="OrthoDB" id="9786735at2"/>
<feature type="region of interest" description="Disordered" evidence="2">
    <location>
        <begin position="85"/>
        <end position="236"/>
    </location>
</feature>
<feature type="compositionally biased region" description="Low complexity" evidence="2">
    <location>
        <begin position="7"/>
        <end position="22"/>
    </location>
</feature>
<gene>
    <name evidence="3" type="ORF">SAMN05421779_101240</name>
</gene>
<protein>
    <submittedName>
        <fullName evidence="3">FabA-like domain-containing protein</fullName>
    </submittedName>
</protein>
<sequence>MVMALCSPDDSAPLPSSPSDISGSADRLDLWRQHINTTLAAHSAYTLQSHLALQDFYASQERALALTLFPPAVVDSPAAEAIVKDEATEPLDDEPETVTDADDAAEAIAPDKDTEPQDDAEPEAVTDADDTAEAIATDETAEPQDNAEPEAVTDADDTAEAIATDQAAEPQDDAEPEAVTDADDTAEAIAPDEATEPQDDAEPEAGTDADDTAEAVATDETAEPQDDNQPEAVTDADDTAEAIAEDQAAEPVPPAERLFQQPLPLTGPLPPLADCFEQAVSLLSTGVAADAPLSRFRLRAALHGDLPAQQTNEPPVLRLDMRASASDSPDVHVFAGGITGLNGFACSCLPLTLEYSSTPSASPSAPPPEENDRPLFGQAALAALWNGDAFGFLGEGFEDMAAHRQTPRPSAQPEPSLARIDHWDPEGGPWQAGCLRAFGRTAEQAQSLSPFAVFATALDLHSIALVVCGLTRQRDGWTLAPLPQHPFTLAGSPAPLPAGDAVRYQLTLRERAARHVRADVQAWVGEREVLHLTDFALTLRPPVVKTGPESEAESGPDAIPGNAPNVHGVVQDQTALLAAACGPLAAAVGKAGDTLDRLGLRGPRLPAPPFLFLSHASMASLTPQGRGSEALFLSPSDSTRWCYQLDPIGIGDTVAMMETLYQAAGYTALWLDLPTRPPQDTCGRLLSFEMTPLHRPDLDGPPVEVSVRLAGVTRMGSTSLMETALCARQQDRVLVNARGIIGFMEAARLSQPARPIARPALSHDDSAILGPLPEGRRLPLVEGDRLPVLDRLRLADPTGGPQQLGRFVADLHNDPYHWLYAAHFHNDPVLPGSVMVASLQRLLTVAAAEKGLSLSEQSRVFDGRLSGQFRGQILPSTAQVRLCLDITTSQNGDDGSLTLKAQGRVWADGSAIGQINGLSLSGLRPTRQPASSGGDHSGA</sequence>
<evidence type="ECO:0000256" key="1">
    <source>
        <dbReference type="ARBA" id="ARBA00023239"/>
    </source>
</evidence>
<organism evidence="3 4">
    <name type="scientific">Insolitispirillum peregrinum</name>
    <dbReference type="NCBI Taxonomy" id="80876"/>
    <lineage>
        <taxon>Bacteria</taxon>
        <taxon>Pseudomonadati</taxon>
        <taxon>Pseudomonadota</taxon>
        <taxon>Alphaproteobacteria</taxon>
        <taxon>Rhodospirillales</taxon>
        <taxon>Novispirillaceae</taxon>
        <taxon>Insolitispirillum</taxon>
    </lineage>
</organism>
<proteinExistence type="predicted"/>
<dbReference type="AlphaFoldDB" id="A0A1N7IK00"/>
<feature type="compositionally biased region" description="Low complexity" evidence="2">
    <location>
        <begin position="160"/>
        <end position="169"/>
    </location>
</feature>
<evidence type="ECO:0000256" key="2">
    <source>
        <dbReference type="SAM" id="MobiDB-lite"/>
    </source>
</evidence>
<feature type="compositionally biased region" description="Acidic residues" evidence="2">
    <location>
        <begin position="220"/>
        <end position="236"/>
    </location>
</feature>
<dbReference type="InterPro" id="IPR013114">
    <property type="entry name" value="FabA_FabZ"/>
</dbReference>
<accession>A0A1N7IK00</accession>
<dbReference type="Gene3D" id="3.10.129.10">
    <property type="entry name" value="Hotdog Thioesterase"/>
    <property type="match status" value="1"/>
</dbReference>
<feature type="compositionally biased region" description="Acidic residues" evidence="2">
    <location>
        <begin position="88"/>
        <end position="105"/>
    </location>
</feature>
<dbReference type="STRING" id="80876.SAMN05421779_101240"/>
<feature type="compositionally biased region" description="Acidic residues" evidence="2">
    <location>
        <begin position="170"/>
        <end position="186"/>
    </location>
</feature>
<dbReference type="Proteomes" id="UP000185678">
    <property type="component" value="Unassembled WGS sequence"/>
</dbReference>
<evidence type="ECO:0000313" key="3">
    <source>
        <dbReference type="EMBL" id="SIS37380.1"/>
    </source>
</evidence>
<feature type="region of interest" description="Disordered" evidence="2">
    <location>
        <begin position="1"/>
        <end position="23"/>
    </location>
</feature>
<keyword evidence="1" id="KW-0456">Lyase</keyword>
<dbReference type="Pfam" id="PF07977">
    <property type="entry name" value="FabA"/>
    <property type="match status" value="1"/>
</dbReference>
<feature type="compositionally biased region" description="Acidic residues" evidence="2">
    <location>
        <begin position="116"/>
        <end position="132"/>
    </location>
</feature>
<name>A0A1N7IK00_9PROT</name>